<organism evidence="4">
    <name type="scientific">hydrothermal vent metagenome</name>
    <dbReference type="NCBI Taxonomy" id="652676"/>
    <lineage>
        <taxon>unclassified sequences</taxon>
        <taxon>metagenomes</taxon>
        <taxon>ecological metagenomes</taxon>
    </lineage>
</organism>
<dbReference type="PIRSF" id="PIRSF000126">
    <property type="entry name" value="11-beta-HSD1"/>
    <property type="match status" value="1"/>
</dbReference>
<dbReference type="GO" id="GO:0016491">
    <property type="term" value="F:oxidoreductase activity"/>
    <property type="evidence" value="ECO:0007669"/>
    <property type="project" value="UniProtKB-KW"/>
</dbReference>
<keyword evidence="3" id="KW-1133">Transmembrane helix</keyword>
<gene>
    <name evidence="4" type="ORF">MNBD_BACTEROID01-2465</name>
</gene>
<name>A0A3B0TF66_9ZZZZ</name>
<dbReference type="SUPFAM" id="SSF51735">
    <property type="entry name" value="NAD(P)-binding Rossmann-fold domains"/>
    <property type="match status" value="1"/>
</dbReference>
<keyword evidence="3" id="KW-0472">Membrane</keyword>
<evidence type="ECO:0000256" key="1">
    <source>
        <dbReference type="ARBA" id="ARBA00006484"/>
    </source>
</evidence>
<dbReference type="PRINTS" id="PR00080">
    <property type="entry name" value="SDRFAMILY"/>
</dbReference>
<evidence type="ECO:0000256" key="3">
    <source>
        <dbReference type="SAM" id="Phobius"/>
    </source>
</evidence>
<protein>
    <recommendedName>
        <fullName evidence="5">SDR family NAD(P)-dependent oxidoreductase</fullName>
    </recommendedName>
</protein>
<evidence type="ECO:0008006" key="5">
    <source>
        <dbReference type="Google" id="ProtNLM"/>
    </source>
</evidence>
<dbReference type="PRINTS" id="PR00081">
    <property type="entry name" value="GDHRDH"/>
</dbReference>
<dbReference type="GO" id="GO:0016020">
    <property type="term" value="C:membrane"/>
    <property type="evidence" value="ECO:0007669"/>
    <property type="project" value="TreeGrafter"/>
</dbReference>
<keyword evidence="3" id="KW-0812">Transmembrane</keyword>
<sequence>MNSKRNYCLITGASKGIGKALAEECAKREINLFLVALPKSGLEEIVTCLAEKTQIDIKFLSIDLTKKDAPKRVYDYAKSHNLKIDKLINNAGVGNYGEMEKQSPEEVDNIIMLNIRATTLLTYYFLSDLKKFPKAHILNISSFAAFIPFPNKSIYAATKTYILFFSRALNAELKGTSVKVTSIHPNGVKTNSRIKESLKNVSMIAKITTLEADTVARYAIEGMIKGKKLIVPGRATWFFYILGSIIPYGLIVKIVGWAFRKT</sequence>
<dbReference type="CDD" id="cd05233">
    <property type="entry name" value="SDR_c"/>
    <property type="match status" value="1"/>
</dbReference>
<evidence type="ECO:0000313" key="4">
    <source>
        <dbReference type="EMBL" id="VAW17195.1"/>
    </source>
</evidence>
<keyword evidence="2" id="KW-0560">Oxidoreductase</keyword>
<dbReference type="InterPro" id="IPR002347">
    <property type="entry name" value="SDR_fam"/>
</dbReference>
<dbReference type="PANTHER" id="PTHR44196">
    <property type="entry name" value="DEHYDROGENASE/REDUCTASE SDR FAMILY MEMBER 7B"/>
    <property type="match status" value="1"/>
</dbReference>
<dbReference type="AlphaFoldDB" id="A0A3B0TF66"/>
<dbReference type="EMBL" id="UOEP01000071">
    <property type="protein sequence ID" value="VAW17195.1"/>
    <property type="molecule type" value="Genomic_DNA"/>
</dbReference>
<dbReference type="PANTHER" id="PTHR44196:SF2">
    <property type="entry name" value="SHORT-CHAIN DEHYDROGENASE-RELATED"/>
    <property type="match status" value="1"/>
</dbReference>
<dbReference type="InterPro" id="IPR036291">
    <property type="entry name" value="NAD(P)-bd_dom_sf"/>
</dbReference>
<comment type="similarity">
    <text evidence="1">Belongs to the short-chain dehydrogenases/reductases (SDR) family.</text>
</comment>
<dbReference type="Pfam" id="PF00106">
    <property type="entry name" value="adh_short"/>
    <property type="match status" value="1"/>
</dbReference>
<reference evidence="4" key="1">
    <citation type="submission" date="2018-06" db="EMBL/GenBank/DDBJ databases">
        <authorList>
            <person name="Zhirakovskaya E."/>
        </authorList>
    </citation>
    <scope>NUCLEOTIDE SEQUENCE</scope>
</reference>
<evidence type="ECO:0000256" key="2">
    <source>
        <dbReference type="ARBA" id="ARBA00023002"/>
    </source>
</evidence>
<feature type="transmembrane region" description="Helical" evidence="3">
    <location>
        <begin position="237"/>
        <end position="259"/>
    </location>
</feature>
<accession>A0A3B0TF66</accession>
<dbReference type="Gene3D" id="3.40.50.720">
    <property type="entry name" value="NAD(P)-binding Rossmann-like Domain"/>
    <property type="match status" value="1"/>
</dbReference>
<proteinExistence type="inferred from homology"/>